<evidence type="ECO:0000313" key="1">
    <source>
        <dbReference type="EMBL" id="MDC2890352.1"/>
    </source>
</evidence>
<sequence>MCDCSGDCTEVEYESEKINRDLGIQAIGLDSQVQVMDVNGDSFEDIVFRTGKYIKAYLNNEGDESFSQAITLYTYPTSSISDFEPMGTKTLPLT</sequence>
<evidence type="ECO:0000313" key="2">
    <source>
        <dbReference type="Proteomes" id="UP001528411"/>
    </source>
</evidence>
<dbReference type="Proteomes" id="UP001528411">
    <property type="component" value="Unassembled WGS sequence"/>
</dbReference>
<dbReference type="SUPFAM" id="SSF69318">
    <property type="entry name" value="Integrin alpha N-terminal domain"/>
    <property type="match status" value="1"/>
</dbReference>
<keyword evidence="2" id="KW-1185">Reference proteome</keyword>
<dbReference type="EMBL" id="JAQOMS010000002">
    <property type="protein sequence ID" value="MDC2890352.1"/>
    <property type="molecule type" value="Genomic_DNA"/>
</dbReference>
<comment type="caution">
    <text evidence="1">The sequence shown here is derived from an EMBL/GenBank/DDBJ whole genome shotgun (WGS) entry which is preliminary data.</text>
</comment>
<name>A0ABT5FFN4_9GAMM</name>
<dbReference type="InterPro" id="IPR028994">
    <property type="entry name" value="Integrin_alpha_N"/>
</dbReference>
<organism evidence="1 2">
    <name type="scientific">Psychrosphaera algicola</name>
    <dbReference type="NCBI Taxonomy" id="3023714"/>
    <lineage>
        <taxon>Bacteria</taxon>
        <taxon>Pseudomonadati</taxon>
        <taxon>Pseudomonadota</taxon>
        <taxon>Gammaproteobacteria</taxon>
        <taxon>Alteromonadales</taxon>
        <taxon>Pseudoalteromonadaceae</taxon>
        <taxon>Psychrosphaera</taxon>
    </lineage>
</organism>
<reference evidence="1 2" key="1">
    <citation type="submission" date="2023-01" db="EMBL/GenBank/DDBJ databases">
        <title>Psychrosphaera sp. nov., isolated from marine algae.</title>
        <authorList>
            <person name="Bayburt H."/>
            <person name="Choi B.J."/>
            <person name="Kim J.M."/>
            <person name="Choi D.G."/>
            <person name="Jeon C.O."/>
        </authorList>
    </citation>
    <scope>NUCLEOTIDE SEQUENCE [LARGE SCALE GENOMIC DNA]</scope>
    <source>
        <strain evidence="1 2">G1-22</strain>
    </source>
</reference>
<evidence type="ECO:0008006" key="3">
    <source>
        <dbReference type="Google" id="ProtNLM"/>
    </source>
</evidence>
<gene>
    <name evidence="1" type="ORF">PN838_18310</name>
</gene>
<protein>
    <recommendedName>
        <fullName evidence="3">VCBS repeat-containing protein</fullName>
    </recommendedName>
</protein>
<accession>A0ABT5FFN4</accession>
<dbReference type="RefSeq" id="WP_272181566.1">
    <property type="nucleotide sequence ID" value="NZ_JAQOMS010000002.1"/>
</dbReference>
<proteinExistence type="predicted"/>